<gene>
    <name evidence="3" type="ORF">GCM10007916_09640</name>
</gene>
<organism evidence="3 4">
    <name type="scientific">Psychromonas marina</name>
    <dbReference type="NCBI Taxonomy" id="88364"/>
    <lineage>
        <taxon>Bacteria</taxon>
        <taxon>Pseudomonadati</taxon>
        <taxon>Pseudomonadota</taxon>
        <taxon>Gammaproteobacteria</taxon>
        <taxon>Alteromonadales</taxon>
        <taxon>Psychromonadaceae</taxon>
        <taxon>Psychromonas</taxon>
    </lineage>
</organism>
<dbReference type="Gene3D" id="3.20.20.450">
    <property type="entry name" value="EAL domain"/>
    <property type="match status" value="1"/>
</dbReference>
<evidence type="ECO:0000259" key="1">
    <source>
        <dbReference type="PROSITE" id="PS50112"/>
    </source>
</evidence>
<sequence length="816" mass="93288">MDMHAMKQYSAVKDKQLFKWFFNLKEKSLDCDPLLSEFLGFSANKKLSIGLLLSCFPTHQVSIIKSAFKRVLSTQQGIELDSVINTPDHRYLVKLSIFPTENRVGSVEGVIEYLQNFPKTVQENEFLREIFLHSDNGRMLATSNHIIIMANKAFCDQLGYQQHELIGKSAKILKSGHYQPEFYKKLWETVDTLKVWRGELLAKNKMHNVCAREVQIQRFELDGGDHFYFSNCVKLDLPSSALHSNLTIDNSNSSIPNKVLYTQSLQQSFASINNEQTLVVATFKINWLQTVSDFTACWLVSQRFQLIKQFGTLGLISEGIYSIYWVEEKKPDKIDALLRQLLKVFSHGFDDSGFDLFSTINIGASILLVDAKNPTQLISHSTQTLIANPVKAYSSLYYFDRRLANRFGRYQVLAKLLKKALNEQAVEVYYQPIVAIPSLQIEEFEALFRIQLDTELEYEIQELISIAEANNWINEIDTMVTKIALNALPDIQKHYQDDNIAIAINRSLANDRITHCCLEDTIDILLASNADLSKVTIELTESAVFENFQQQKKWVEKLQEYGVKVAIDDFGTGYSSFAYLSNLPVNFIKIDRSFVTDLTLDSNEYAMIEMLCKLAHKIGAKVIAEGVETVEELSLLSRAKVDLLQGYIFSRPLSLENILTNQVQPYPDSLSEHLYQRSASTLGDICIKAFERVELDDRLSLIREKLVSQAHEYFLVIENKRCVGIVYSRDYYAAISPYIDTEGEHKRDLATLDKRAHQIMKKEFMVLDVDSDIKEAEQYFSTASEMIIVINDHHRECIGITTVQALLTYQCAAKNR</sequence>
<dbReference type="InterPro" id="IPR000014">
    <property type="entry name" value="PAS"/>
</dbReference>
<dbReference type="CDD" id="cd01948">
    <property type="entry name" value="EAL"/>
    <property type="match status" value="1"/>
</dbReference>
<feature type="domain" description="PAS" evidence="1">
    <location>
        <begin position="123"/>
        <end position="169"/>
    </location>
</feature>
<protein>
    <submittedName>
        <fullName evidence="3">Diguanylate phosphodiesterase</fullName>
    </submittedName>
</protein>
<feature type="domain" description="EAL" evidence="2">
    <location>
        <begin position="410"/>
        <end position="666"/>
    </location>
</feature>
<dbReference type="InterPro" id="IPR035919">
    <property type="entry name" value="EAL_sf"/>
</dbReference>
<dbReference type="CDD" id="cd00130">
    <property type="entry name" value="PAS"/>
    <property type="match status" value="1"/>
</dbReference>
<dbReference type="PANTHER" id="PTHR33121">
    <property type="entry name" value="CYCLIC DI-GMP PHOSPHODIESTERASE PDEF"/>
    <property type="match status" value="1"/>
</dbReference>
<dbReference type="Proteomes" id="UP001157353">
    <property type="component" value="Unassembled WGS sequence"/>
</dbReference>
<evidence type="ECO:0000313" key="3">
    <source>
        <dbReference type="EMBL" id="GLS89897.1"/>
    </source>
</evidence>
<evidence type="ECO:0000259" key="2">
    <source>
        <dbReference type="PROSITE" id="PS50883"/>
    </source>
</evidence>
<dbReference type="SMART" id="SM00052">
    <property type="entry name" value="EAL"/>
    <property type="match status" value="1"/>
</dbReference>
<dbReference type="Pfam" id="PF00989">
    <property type="entry name" value="PAS"/>
    <property type="match status" value="1"/>
</dbReference>
<dbReference type="InterPro" id="IPR001633">
    <property type="entry name" value="EAL_dom"/>
</dbReference>
<dbReference type="SUPFAM" id="SSF55785">
    <property type="entry name" value="PYP-like sensor domain (PAS domain)"/>
    <property type="match status" value="1"/>
</dbReference>
<dbReference type="PANTHER" id="PTHR33121:SF79">
    <property type="entry name" value="CYCLIC DI-GMP PHOSPHODIESTERASE PDED-RELATED"/>
    <property type="match status" value="1"/>
</dbReference>
<dbReference type="SUPFAM" id="SSF54631">
    <property type="entry name" value="CBS-domain pair"/>
    <property type="match status" value="1"/>
</dbReference>
<dbReference type="PROSITE" id="PS50883">
    <property type="entry name" value="EAL"/>
    <property type="match status" value="1"/>
</dbReference>
<dbReference type="InterPro" id="IPR013767">
    <property type="entry name" value="PAS_fold"/>
</dbReference>
<dbReference type="SMART" id="SM00091">
    <property type="entry name" value="PAS"/>
    <property type="match status" value="1"/>
</dbReference>
<name>A0ABQ6DXQ8_9GAMM</name>
<dbReference type="SUPFAM" id="SSF141868">
    <property type="entry name" value="EAL domain-like"/>
    <property type="match status" value="1"/>
</dbReference>
<keyword evidence="4" id="KW-1185">Reference proteome</keyword>
<dbReference type="Pfam" id="PF00563">
    <property type="entry name" value="EAL"/>
    <property type="match status" value="1"/>
</dbReference>
<dbReference type="Gene3D" id="3.30.450.20">
    <property type="entry name" value="PAS domain"/>
    <property type="match status" value="1"/>
</dbReference>
<dbReference type="PROSITE" id="PS50112">
    <property type="entry name" value="PAS"/>
    <property type="match status" value="1"/>
</dbReference>
<dbReference type="Gene3D" id="3.10.580.10">
    <property type="entry name" value="CBS-domain"/>
    <property type="match status" value="1"/>
</dbReference>
<dbReference type="InterPro" id="IPR046342">
    <property type="entry name" value="CBS_dom_sf"/>
</dbReference>
<proteinExistence type="predicted"/>
<comment type="caution">
    <text evidence="3">The sequence shown here is derived from an EMBL/GenBank/DDBJ whole genome shotgun (WGS) entry which is preliminary data.</text>
</comment>
<dbReference type="EMBL" id="BSPQ01000002">
    <property type="protein sequence ID" value="GLS89897.1"/>
    <property type="molecule type" value="Genomic_DNA"/>
</dbReference>
<accession>A0ABQ6DXQ8</accession>
<dbReference type="InterPro" id="IPR035965">
    <property type="entry name" value="PAS-like_dom_sf"/>
</dbReference>
<dbReference type="InterPro" id="IPR050706">
    <property type="entry name" value="Cyclic-di-GMP_PDE-like"/>
</dbReference>
<reference evidence="4" key="1">
    <citation type="journal article" date="2019" name="Int. J. Syst. Evol. Microbiol.">
        <title>The Global Catalogue of Microorganisms (GCM) 10K type strain sequencing project: providing services to taxonomists for standard genome sequencing and annotation.</title>
        <authorList>
            <consortium name="The Broad Institute Genomics Platform"/>
            <consortium name="The Broad Institute Genome Sequencing Center for Infectious Disease"/>
            <person name="Wu L."/>
            <person name="Ma J."/>
        </authorList>
    </citation>
    <scope>NUCLEOTIDE SEQUENCE [LARGE SCALE GENOMIC DNA]</scope>
    <source>
        <strain evidence="4">NBRC 103166</strain>
    </source>
</reference>
<evidence type="ECO:0000313" key="4">
    <source>
        <dbReference type="Proteomes" id="UP001157353"/>
    </source>
</evidence>
<dbReference type="NCBIfam" id="TIGR00229">
    <property type="entry name" value="sensory_box"/>
    <property type="match status" value="1"/>
</dbReference>